<feature type="region of interest" description="Required for dimer formation and molybdate binding" evidence="6">
    <location>
        <begin position="124"/>
        <end position="132"/>
    </location>
</feature>
<dbReference type="InterPro" id="IPR036390">
    <property type="entry name" value="WH_DNA-bd_sf"/>
</dbReference>
<evidence type="ECO:0000256" key="3">
    <source>
        <dbReference type="ARBA" id="ARBA00022505"/>
    </source>
</evidence>
<dbReference type="InterPro" id="IPR003725">
    <property type="entry name" value="ModE-bd_N"/>
</dbReference>
<accession>A0A1A9EXZ0</accession>
<dbReference type="PANTHER" id="PTHR30432:SF1">
    <property type="entry name" value="DNA-BINDING TRANSCRIPTIONAL DUAL REGULATOR MODE"/>
    <property type="match status" value="1"/>
</dbReference>
<feature type="domain" description="Mop" evidence="7">
    <location>
        <begin position="123"/>
        <end position="189"/>
    </location>
</feature>
<evidence type="ECO:0000256" key="5">
    <source>
        <dbReference type="PIRNR" id="PIRNR005763"/>
    </source>
</evidence>
<proteinExistence type="inferred from homology"/>
<sequence length="261" mass="27987">MELEVVLTLLQDSKLLANPKRIALLRQIGVTGSISQGAKLAGLSYKAAWDAVKEMNQRSPEVLVESAVGGRGGGGAALTRRGARFVQLYELLEQVQGQALVALEDDSIPLHSLLGVMARMSLQTSARNQFFGVVERIESMGPDERIFTALADGTLLCASITRRSRERLALLPGKDVLLLLKAPAIELITDAAQLSDPGLNRLEGRLLGLEDCGQSIELQVRLKGGDEACALVSRDQARGLLPGDTVRLRFAPEQALVAALT</sequence>
<dbReference type="InterPro" id="IPR004606">
    <property type="entry name" value="Mop_domain"/>
</dbReference>
<dbReference type="InterPro" id="IPR051815">
    <property type="entry name" value="Molybdate_resp_trans_reg"/>
</dbReference>
<keyword evidence="9" id="KW-1185">Reference proteome</keyword>
<evidence type="ECO:0000256" key="2">
    <source>
        <dbReference type="ARBA" id="ARBA00022448"/>
    </source>
</evidence>
<evidence type="ECO:0000259" key="7">
    <source>
        <dbReference type="PROSITE" id="PS51866"/>
    </source>
</evidence>
<evidence type="ECO:0000256" key="6">
    <source>
        <dbReference type="PIRSR" id="PIRSR005763-1"/>
    </source>
</evidence>
<keyword evidence="3 5" id="KW-0500">Molybdenum</keyword>
<dbReference type="InterPro" id="IPR005116">
    <property type="entry name" value="Transp-assoc_OB_typ1"/>
</dbReference>
<dbReference type="NCBIfam" id="TIGR00638">
    <property type="entry name" value="Mop"/>
    <property type="match status" value="1"/>
</dbReference>
<dbReference type="EMBL" id="CP015839">
    <property type="protein sequence ID" value="ANG62383.1"/>
    <property type="molecule type" value="Genomic_DNA"/>
</dbReference>
<dbReference type="PIRSF" id="PIRSF005763">
    <property type="entry name" value="Txn_reg_ModE"/>
    <property type="match status" value="1"/>
</dbReference>
<dbReference type="RefSeq" id="WP_067380294.1">
    <property type="nucleotide sequence ID" value="NZ_CP015839.1"/>
</dbReference>
<keyword evidence="4" id="KW-0677">Repeat</keyword>
<dbReference type="InterPro" id="IPR008995">
    <property type="entry name" value="Mo/tungstate-bd_C_term_dom"/>
</dbReference>
<dbReference type="Gene3D" id="1.10.10.10">
    <property type="entry name" value="Winged helix-like DNA-binding domain superfamily/Winged helix DNA-binding domain"/>
    <property type="match status" value="1"/>
</dbReference>
<name>A0A1A9EXZ0_9GAMM</name>
<dbReference type="GO" id="GO:0015689">
    <property type="term" value="P:molybdate ion transport"/>
    <property type="evidence" value="ECO:0007669"/>
    <property type="project" value="UniProtKB-UniRule"/>
</dbReference>
<dbReference type="SUPFAM" id="SSF46785">
    <property type="entry name" value="Winged helix' DNA-binding domain"/>
    <property type="match status" value="1"/>
</dbReference>
<evidence type="ECO:0000256" key="4">
    <source>
        <dbReference type="ARBA" id="ARBA00022737"/>
    </source>
</evidence>
<dbReference type="PROSITE" id="PS51866">
    <property type="entry name" value="MOP"/>
    <property type="match status" value="1"/>
</dbReference>
<reference evidence="8 9" key="2">
    <citation type="journal article" date="2018" name="Int. J. Syst. Evol. Microbiol.">
        <title>Marinobacterium aestuarii sp. nov., a benzene-degrading marine bacterium isolated from estuary sediment.</title>
        <authorList>
            <person name="Bae S.S."/>
            <person name="Jung J."/>
            <person name="Chung D."/>
            <person name="Baek K."/>
        </authorList>
    </citation>
    <scope>NUCLEOTIDE SEQUENCE [LARGE SCALE GENOMIC DNA]</scope>
    <source>
        <strain evidence="8 9">ST58-10</strain>
    </source>
</reference>
<reference evidence="9" key="1">
    <citation type="submission" date="2016-05" db="EMBL/GenBank/DDBJ databases">
        <authorList>
            <person name="Baek K."/>
            <person name="Yang S.-J."/>
        </authorList>
    </citation>
    <scope>NUCLEOTIDE SEQUENCE [LARGE SCALE GENOMIC DNA]</scope>
    <source>
        <strain evidence="9">ST58-10</strain>
    </source>
</reference>
<keyword evidence="2 5" id="KW-0813">Transport</keyword>
<dbReference type="Gene3D" id="2.40.50.100">
    <property type="match status" value="2"/>
</dbReference>
<dbReference type="KEGG" id="mars:A8C75_07690"/>
<dbReference type="SUPFAM" id="SSF50331">
    <property type="entry name" value="MOP-like"/>
    <property type="match status" value="2"/>
</dbReference>
<dbReference type="InterPro" id="IPR016462">
    <property type="entry name" value="ModE"/>
</dbReference>
<dbReference type="PANTHER" id="PTHR30432">
    <property type="entry name" value="TRANSCRIPTIONAL REGULATOR MODE"/>
    <property type="match status" value="1"/>
</dbReference>
<evidence type="ECO:0000313" key="9">
    <source>
        <dbReference type="Proteomes" id="UP000078070"/>
    </source>
</evidence>
<dbReference type="GO" id="GO:0006355">
    <property type="term" value="P:regulation of DNA-templated transcription"/>
    <property type="evidence" value="ECO:0007669"/>
    <property type="project" value="InterPro"/>
</dbReference>
<evidence type="ECO:0000256" key="1">
    <source>
        <dbReference type="ARBA" id="ARBA00008110"/>
    </source>
</evidence>
<dbReference type="Proteomes" id="UP000078070">
    <property type="component" value="Chromosome"/>
</dbReference>
<organism evidence="8 9">
    <name type="scientific">Marinobacterium aestuarii</name>
    <dbReference type="NCBI Taxonomy" id="1821621"/>
    <lineage>
        <taxon>Bacteria</taxon>
        <taxon>Pseudomonadati</taxon>
        <taxon>Pseudomonadota</taxon>
        <taxon>Gammaproteobacteria</taxon>
        <taxon>Oceanospirillales</taxon>
        <taxon>Oceanospirillaceae</taxon>
        <taxon>Marinobacterium</taxon>
    </lineage>
</organism>
<dbReference type="GO" id="GO:0030151">
    <property type="term" value="F:molybdenum ion binding"/>
    <property type="evidence" value="ECO:0007669"/>
    <property type="project" value="UniProtKB-UniRule"/>
</dbReference>
<dbReference type="AlphaFoldDB" id="A0A1A9EXZ0"/>
<comment type="similarity">
    <text evidence="1 5">Belongs to the ModE family.</text>
</comment>
<dbReference type="InterPro" id="IPR036388">
    <property type="entry name" value="WH-like_DNA-bd_sf"/>
</dbReference>
<gene>
    <name evidence="8" type="ORF">A8C75_07690</name>
</gene>
<dbReference type="Pfam" id="PF03459">
    <property type="entry name" value="TOBE"/>
    <property type="match status" value="2"/>
</dbReference>
<dbReference type="NCBIfam" id="TIGR00637">
    <property type="entry name" value="ModE_repress"/>
    <property type="match status" value="1"/>
</dbReference>
<dbReference type="STRING" id="1821621.A8C75_07690"/>
<protein>
    <recommendedName>
        <fullName evidence="7">Mop domain-containing protein</fullName>
    </recommendedName>
</protein>
<evidence type="ECO:0000313" key="8">
    <source>
        <dbReference type="EMBL" id="ANG62383.1"/>
    </source>
</evidence>